<gene>
    <name evidence="1" type="ORF">MM415B02153_0011</name>
</gene>
<dbReference type="EMBL" id="MT142607">
    <property type="protein sequence ID" value="QJA85982.1"/>
    <property type="molecule type" value="Genomic_DNA"/>
</dbReference>
<proteinExistence type="predicted"/>
<dbReference type="AlphaFoldDB" id="A0A6M3KW83"/>
<reference evidence="1" key="1">
    <citation type="submission" date="2020-03" db="EMBL/GenBank/DDBJ databases">
        <title>The deep terrestrial virosphere.</title>
        <authorList>
            <person name="Holmfeldt K."/>
            <person name="Nilsson E."/>
            <person name="Simone D."/>
            <person name="Lopez-Fernandez M."/>
            <person name="Wu X."/>
            <person name="de Brujin I."/>
            <person name="Lundin D."/>
            <person name="Andersson A."/>
            <person name="Bertilsson S."/>
            <person name="Dopson M."/>
        </authorList>
    </citation>
    <scope>NUCLEOTIDE SEQUENCE</scope>
    <source>
        <strain evidence="1">MM415B02153</strain>
    </source>
</reference>
<accession>A0A6M3KW83</accession>
<protein>
    <submittedName>
        <fullName evidence="1">Putative zinc-or iron-chelating protein</fullName>
    </submittedName>
</protein>
<organism evidence="1">
    <name type="scientific">viral metagenome</name>
    <dbReference type="NCBI Taxonomy" id="1070528"/>
    <lineage>
        <taxon>unclassified sequences</taxon>
        <taxon>metagenomes</taxon>
        <taxon>organismal metagenomes</taxon>
    </lineage>
</organism>
<name>A0A6M3KW83_9ZZZZ</name>
<evidence type="ECO:0000313" key="1">
    <source>
        <dbReference type="EMBL" id="QJA85982.1"/>
    </source>
</evidence>
<sequence length="114" mass="12911">MRKVEKYKPKGKCLRCGQCCVEAYRFSYSAIVIDKDKGLYKDIKLRKIRPRNNSSFPCPKLIFDIHTKKAICTKHKVKPSVCSGYPSSDEEIIFEGCGFKKGDVCIAQKLKAAS</sequence>